<name>A0ABY8PQ50_9BACT</name>
<keyword evidence="3 6" id="KW-0812">Transmembrane</keyword>
<dbReference type="Gene3D" id="1.10.3720.10">
    <property type="entry name" value="MetI-like"/>
    <property type="match status" value="1"/>
</dbReference>
<protein>
    <submittedName>
        <fullName evidence="8">ABC transporter permease</fullName>
    </submittedName>
</protein>
<feature type="transmembrane region" description="Helical" evidence="6">
    <location>
        <begin position="20"/>
        <end position="43"/>
    </location>
</feature>
<evidence type="ECO:0000256" key="3">
    <source>
        <dbReference type="ARBA" id="ARBA00022692"/>
    </source>
</evidence>
<evidence type="ECO:0000313" key="8">
    <source>
        <dbReference type="EMBL" id="WGS64721.1"/>
    </source>
</evidence>
<dbReference type="InterPro" id="IPR000515">
    <property type="entry name" value="MetI-like"/>
</dbReference>
<keyword evidence="9" id="KW-1185">Reference proteome</keyword>
<dbReference type="Pfam" id="PF00528">
    <property type="entry name" value="BPD_transp_1"/>
    <property type="match status" value="1"/>
</dbReference>
<evidence type="ECO:0000256" key="4">
    <source>
        <dbReference type="ARBA" id="ARBA00022989"/>
    </source>
</evidence>
<dbReference type="EMBL" id="CP069362">
    <property type="protein sequence ID" value="WGS64721.1"/>
    <property type="molecule type" value="Genomic_DNA"/>
</dbReference>
<comment type="similarity">
    <text evidence="6">Belongs to the binding-protein-dependent transport system permease family.</text>
</comment>
<evidence type="ECO:0000259" key="7">
    <source>
        <dbReference type="PROSITE" id="PS50928"/>
    </source>
</evidence>
<dbReference type="Proteomes" id="UP001232493">
    <property type="component" value="Chromosome"/>
</dbReference>
<reference evidence="8 9" key="1">
    <citation type="submission" date="2021-02" db="EMBL/GenBank/DDBJ databases">
        <title>Characterization of Marinitoga sp. nov. str. BP5-C20A.</title>
        <authorList>
            <person name="Erauso G."/>
            <person name="Postec A."/>
        </authorList>
    </citation>
    <scope>NUCLEOTIDE SEQUENCE [LARGE SCALE GENOMIC DNA]</scope>
    <source>
        <strain evidence="8 9">BP5-C20A</strain>
    </source>
</reference>
<dbReference type="SUPFAM" id="SSF161098">
    <property type="entry name" value="MetI-like"/>
    <property type="match status" value="1"/>
</dbReference>
<feature type="domain" description="ABC transmembrane type-1" evidence="7">
    <location>
        <begin position="18"/>
        <end position="202"/>
    </location>
</feature>
<dbReference type="PROSITE" id="PS50928">
    <property type="entry name" value="ABC_TM1"/>
    <property type="match status" value="1"/>
</dbReference>
<feature type="transmembrane region" description="Helical" evidence="6">
    <location>
        <begin position="183"/>
        <end position="203"/>
    </location>
</feature>
<dbReference type="PANTHER" id="PTHR30177:SF4">
    <property type="entry name" value="OSMOPROTECTANT IMPORT PERMEASE PROTEIN OSMW"/>
    <property type="match status" value="1"/>
</dbReference>
<dbReference type="CDD" id="cd06261">
    <property type="entry name" value="TM_PBP2"/>
    <property type="match status" value="1"/>
</dbReference>
<comment type="subcellular location">
    <subcellularLocation>
        <location evidence="6">Cell membrane</location>
        <topology evidence="6">Multi-pass membrane protein</topology>
    </subcellularLocation>
    <subcellularLocation>
        <location evidence="1">Membrane</location>
        <topology evidence="1">Multi-pass membrane protein</topology>
    </subcellularLocation>
</comment>
<keyword evidence="2 6" id="KW-0813">Transport</keyword>
<keyword evidence="5 6" id="KW-0472">Membrane</keyword>
<keyword evidence="4 6" id="KW-1133">Transmembrane helix</keyword>
<organism evidence="8 9">
    <name type="scientific">Marinitoga aeolica</name>
    <dbReference type="NCBI Taxonomy" id="2809031"/>
    <lineage>
        <taxon>Bacteria</taxon>
        <taxon>Thermotogati</taxon>
        <taxon>Thermotogota</taxon>
        <taxon>Thermotogae</taxon>
        <taxon>Petrotogales</taxon>
        <taxon>Petrotogaceae</taxon>
        <taxon>Marinitoga</taxon>
    </lineage>
</organism>
<dbReference type="InterPro" id="IPR051204">
    <property type="entry name" value="ABC_transp_perm/SBD"/>
</dbReference>
<feature type="transmembrane region" description="Helical" evidence="6">
    <location>
        <begin position="52"/>
        <end position="76"/>
    </location>
</feature>
<evidence type="ECO:0000256" key="2">
    <source>
        <dbReference type="ARBA" id="ARBA00022448"/>
    </source>
</evidence>
<sequence>MDYLEYLSYNYEKIIKELLNHLRIIGTALPFAILIGVGIGLLISKNKTLSKIVLYIAGILMTIPSPALFGIMVILLAPLHMGLGKTPAIIALIIYSLLPMIRNTLVAIHSLDKSIVESARGMGMTELQILFKIKIPLSIPIIMSGIRNSVVMGVGVATIGYYIAAGGLGYFIFAGLSRGRYDMIITGVILLAVLGIGLNYLMLKLEEIITPRGLKLKSK</sequence>
<feature type="transmembrane region" description="Helical" evidence="6">
    <location>
        <begin position="152"/>
        <end position="176"/>
    </location>
</feature>
<dbReference type="PANTHER" id="PTHR30177">
    <property type="entry name" value="GLYCINE BETAINE/L-PROLINE TRANSPORT SYSTEM PERMEASE PROTEIN PROW"/>
    <property type="match status" value="1"/>
</dbReference>
<dbReference type="RefSeq" id="WP_280998582.1">
    <property type="nucleotide sequence ID" value="NZ_CP069362.1"/>
</dbReference>
<accession>A0ABY8PQ50</accession>
<dbReference type="InterPro" id="IPR035906">
    <property type="entry name" value="MetI-like_sf"/>
</dbReference>
<evidence type="ECO:0000256" key="1">
    <source>
        <dbReference type="ARBA" id="ARBA00004141"/>
    </source>
</evidence>
<gene>
    <name evidence="8" type="ORF">JRV97_10225</name>
</gene>
<feature type="transmembrane region" description="Helical" evidence="6">
    <location>
        <begin position="88"/>
        <end position="108"/>
    </location>
</feature>
<evidence type="ECO:0000256" key="5">
    <source>
        <dbReference type="ARBA" id="ARBA00023136"/>
    </source>
</evidence>
<evidence type="ECO:0000256" key="6">
    <source>
        <dbReference type="RuleBase" id="RU363032"/>
    </source>
</evidence>
<evidence type="ECO:0000313" key="9">
    <source>
        <dbReference type="Proteomes" id="UP001232493"/>
    </source>
</evidence>
<proteinExistence type="inferred from homology"/>